<dbReference type="PROSITE" id="PS00616">
    <property type="entry name" value="HIS_ACID_PHOSPHAT_1"/>
    <property type="match status" value="1"/>
</dbReference>
<comment type="caution">
    <text evidence="3">The sequence shown here is derived from an EMBL/GenBank/DDBJ whole genome shotgun (WGS) entry which is preliminary data.</text>
</comment>
<evidence type="ECO:0000313" key="4">
    <source>
        <dbReference type="Proteomes" id="UP001438707"/>
    </source>
</evidence>
<accession>A0AAW1REI7</accession>
<protein>
    <recommendedName>
        <fullName evidence="5">Acid phosphatase</fullName>
    </recommendedName>
</protein>
<keyword evidence="4" id="KW-1185">Reference proteome</keyword>
<evidence type="ECO:0000256" key="1">
    <source>
        <dbReference type="ARBA" id="ARBA00005375"/>
    </source>
</evidence>
<dbReference type="EMBL" id="JALJOS010000013">
    <property type="protein sequence ID" value="KAK9831617.1"/>
    <property type="molecule type" value="Genomic_DNA"/>
</dbReference>
<dbReference type="InterPro" id="IPR029033">
    <property type="entry name" value="His_PPase_superfam"/>
</dbReference>
<dbReference type="Proteomes" id="UP001438707">
    <property type="component" value="Unassembled WGS sequence"/>
</dbReference>
<dbReference type="GO" id="GO:0016791">
    <property type="term" value="F:phosphatase activity"/>
    <property type="evidence" value="ECO:0007669"/>
    <property type="project" value="TreeGrafter"/>
</dbReference>
<dbReference type="PANTHER" id="PTHR11567">
    <property type="entry name" value="ACID PHOSPHATASE-RELATED"/>
    <property type="match status" value="1"/>
</dbReference>
<dbReference type="PROSITE" id="PS00778">
    <property type="entry name" value="HIS_ACID_PHOSPHAT_2"/>
    <property type="match status" value="1"/>
</dbReference>
<comment type="similarity">
    <text evidence="1">Belongs to the histidine acid phosphatase family.</text>
</comment>
<evidence type="ECO:0000313" key="3">
    <source>
        <dbReference type="EMBL" id="KAK9831617.1"/>
    </source>
</evidence>
<feature type="region of interest" description="Disordered" evidence="2">
    <location>
        <begin position="429"/>
        <end position="449"/>
    </location>
</feature>
<organism evidence="3 4">
    <name type="scientific">Apatococcus lobatus</name>
    <dbReference type="NCBI Taxonomy" id="904363"/>
    <lineage>
        <taxon>Eukaryota</taxon>
        <taxon>Viridiplantae</taxon>
        <taxon>Chlorophyta</taxon>
        <taxon>core chlorophytes</taxon>
        <taxon>Trebouxiophyceae</taxon>
        <taxon>Chlorellales</taxon>
        <taxon>Chlorellaceae</taxon>
        <taxon>Apatococcus</taxon>
    </lineage>
</organism>
<name>A0AAW1REI7_9CHLO</name>
<proteinExistence type="inferred from homology"/>
<gene>
    <name evidence="3" type="ORF">WJX74_002666</name>
</gene>
<dbReference type="PROSITE" id="PS51257">
    <property type="entry name" value="PROKAR_LIPOPROTEIN"/>
    <property type="match status" value="1"/>
</dbReference>
<evidence type="ECO:0008006" key="5">
    <source>
        <dbReference type="Google" id="ProtNLM"/>
    </source>
</evidence>
<dbReference type="InterPro" id="IPR050645">
    <property type="entry name" value="Histidine_acid_phosphatase"/>
</dbReference>
<dbReference type="PANTHER" id="PTHR11567:SF207">
    <property type="entry name" value="LYSOPHOSPHATIDIC ACID PHOSPHATASE TYPE 6"/>
    <property type="match status" value="1"/>
</dbReference>
<dbReference type="InterPro" id="IPR033379">
    <property type="entry name" value="Acid_Pase_AS"/>
</dbReference>
<dbReference type="Pfam" id="PF00328">
    <property type="entry name" value="His_Phos_2"/>
    <property type="match status" value="1"/>
</dbReference>
<dbReference type="SUPFAM" id="SSF53254">
    <property type="entry name" value="Phosphoglycerate mutase-like"/>
    <property type="match status" value="1"/>
</dbReference>
<dbReference type="InterPro" id="IPR000560">
    <property type="entry name" value="His_Pase_clade-2"/>
</dbReference>
<dbReference type="Gene3D" id="3.40.50.1240">
    <property type="entry name" value="Phosphoglycerate mutase-like"/>
    <property type="match status" value="1"/>
</dbReference>
<sequence>MNFSRFQLRSAVSAAAAAAAVGCFGNPMPAVVRPSQARCESSETPAPGGAKLKLVQMVVRHGARTPLTLQYWDGAEWDKESLCGQQFSAVQLSLSAMGGGPRPSSVHDKRQMDTILPGGCSKGELTRHGQMQSRNLGKWLRDRYMSGLGFIPDSFQTDQVYCRSTNYQRTVATLHGVLTGLYPTESKPVPVETAQDVDEVLFANVGSCERLQQLLVKARQRVRATDREQGLLQLTEEVKKAMHMPGDEAIDFIDLYDALSCLRFHGKPLPGEMTPELLKEVEHVALRRMAAMVSPAQVLPGSQELVTLGMGQLFALITERMQAVASGSQQGSAGPKMLLYAGHDTTIMPILTSLGYDMQDWPPYLSNVIFELWERDGQHYVQVLYNLDPMTLPESKPGEPVTLKYFVDKTLGRFLIAEGDRDAACRVTYDHQDSAPRPKQGGGDSFQGL</sequence>
<reference evidence="3 4" key="1">
    <citation type="journal article" date="2024" name="Nat. Commun.">
        <title>Phylogenomics reveals the evolutionary origins of lichenization in chlorophyte algae.</title>
        <authorList>
            <person name="Puginier C."/>
            <person name="Libourel C."/>
            <person name="Otte J."/>
            <person name="Skaloud P."/>
            <person name="Haon M."/>
            <person name="Grisel S."/>
            <person name="Petersen M."/>
            <person name="Berrin J.G."/>
            <person name="Delaux P.M."/>
            <person name="Dal Grande F."/>
            <person name="Keller J."/>
        </authorList>
    </citation>
    <scope>NUCLEOTIDE SEQUENCE [LARGE SCALE GENOMIC DNA]</scope>
    <source>
        <strain evidence="3 4">SAG 2145</strain>
    </source>
</reference>
<dbReference type="AlphaFoldDB" id="A0AAW1REI7"/>
<dbReference type="CDD" id="cd07061">
    <property type="entry name" value="HP_HAP_like"/>
    <property type="match status" value="1"/>
</dbReference>
<evidence type="ECO:0000256" key="2">
    <source>
        <dbReference type="SAM" id="MobiDB-lite"/>
    </source>
</evidence>
<feature type="compositionally biased region" description="Gly residues" evidence="2">
    <location>
        <begin position="440"/>
        <end position="449"/>
    </location>
</feature>